<evidence type="ECO:0000313" key="3">
    <source>
        <dbReference type="EMBL" id="TLS67211.1"/>
    </source>
</evidence>
<keyword evidence="2" id="KW-1133">Transmembrane helix</keyword>
<dbReference type="RefSeq" id="WP_138239127.1">
    <property type="nucleotide sequence ID" value="NZ_VBRY01000006.1"/>
</dbReference>
<keyword evidence="2" id="KW-0812">Transmembrane</keyword>
<keyword evidence="2" id="KW-0472">Membrane</keyword>
<dbReference type="EMBL" id="VBRY01000006">
    <property type="protein sequence ID" value="TLS67211.1"/>
    <property type="molecule type" value="Genomic_DNA"/>
</dbReference>
<sequence>MSEGFVDLRLNNGSQDDESFWPSFTDIMMVIVLIFLLAMLTLLLKNMDLVTQLRSSLEAERTATMQARSTTDINTQLSQRLQHLEEEAAMLRMRLIDLGEENTHTLAQLQASQQANTDLKAALAALTLRHDTLMAEKSELEKNKAELAANLLQRDQELKERQQQYQLSQDQIAELKSLSTTQLDQLKKIEAEYASLEVKYNKLIRPARSSLGKYVVMVRYHKQDGQLAIEIKAENDAAFIPVDGTGLHTRLDQLQKEYGKKLYVRIVFPDDSGLSYTEAWNLTESLLRMYDYYYQE</sequence>
<dbReference type="AlphaFoldDB" id="A0A5R9GL43"/>
<name>A0A5R9GL43_9PROT</name>
<evidence type="ECO:0000313" key="4">
    <source>
        <dbReference type="Proteomes" id="UP000306585"/>
    </source>
</evidence>
<evidence type="ECO:0000256" key="2">
    <source>
        <dbReference type="SAM" id="Phobius"/>
    </source>
</evidence>
<feature type="transmembrane region" description="Helical" evidence="2">
    <location>
        <begin position="20"/>
        <end position="44"/>
    </location>
</feature>
<protein>
    <recommendedName>
        <fullName evidence="5">Flagellar motor protein MotB</fullName>
    </recommendedName>
</protein>
<comment type="caution">
    <text evidence="3">The sequence shown here is derived from an EMBL/GenBank/DDBJ whole genome shotgun (WGS) entry which is preliminary data.</text>
</comment>
<keyword evidence="1" id="KW-0175">Coiled coil</keyword>
<dbReference type="Proteomes" id="UP000306585">
    <property type="component" value="Unassembled WGS sequence"/>
</dbReference>
<evidence type="ECO:0000256" key="1">
    <source>
        <dbReference type="SAM" id="Coils"/>
    </source>
</evidence>
<gene>
    <name evidence="3" type="ORF">FEF65_07145</name>
</gene>
<organism evidence="3 4">
    <name type="scientific">Mariprofundus erugo</name>
    <dbReference type="NCBI Taxonomy" id="2528639"/>
    <lineage>
        <taxon>Bacteria</taxon>
        <taxon>Pseudomonadati</taxon>
        <taxon>Pseudomonadota</taxon>
        <taxon>Candidatius Mariprofundia</taxon>
        <taxon>Mariprofundales</taxon>
        <taxon>Mariprofundaceae</taxon>
        <taxon>Mariprofundus</taxon>
    </lineage>
</organism>
<proteinExistence type="predicted"/>
<evidence type="ECO:0008006" key="5">
    <source>
        <dbReference type="Google" id="ProtNLM"/>
    </source>
</evidence>
<reference evidence="3 4" key="1">
    <citation type="journal article" date="2019" name="Appl. Environ. Microbiol.">
        <title>Environmental Evidence and Genomic Insight of Iron-oxidizing Bacteria Preference Towards More Corrosion Resistant Stainless Steel at Higher Salinities.</title>
        <authorList>
            <person name="Garrison C.E."/>
            <person name="Price K.A."/>
            <person name="Field E.K."/>
        </authorList>
    </citation>
    <scope>NUCLEOTIDE SEQUENCE [LARGE SCALE GENOMIC DNA]</scope>
    <source>
        <strain evidence="3 4">P3</strain>
    </source>
</reference>
<accession>A0A5R9GL43</accession>
<keyword evidence="4" id="KW-1185">Reference proteome</keyword>
<feature type="coiled-coil region" evidence="1">
    <location>
        <begin position="67"/>
        <end position="178"/>
    </location>
</feature>